<keyword evidence="8" id="KW-1185">Reference proteome</keyword>
<dbReference type="Pfam" id="PF00497">
    <property type="entry name" value="SBP_bac_3"/>
    <property type="match status" value="1"/>
</dbReference>
<feature type="domain" description="Solute-binding protein family 3/N-terminal" evidence="6">
    <location>
        <begin position="45"/>
        <end position="288"/>
    </location>
</feature>
<accession>A0ABQ6CXX4</accession>
<evidence type="ECO:0000259" key="6">
    <source>
        <dbReference type="SMART" id="SM00062"/>
    </source>
</evidence>
<evidence type="ECO:0000313" key="8">
    <source>
        <dbReference type="Proteomes" id="UP001156881"/>
    </source>
</evidence>
<evidence type="ECO:0000313" key="7">
    <source>
        <dbReference type="EMBL" id="GLS42311.1"/>
    </source>
</evidence>
<organism evidence="7 8">
    <name type="scientific">Methylobacterium brachythecii</name>
    <dbReference type="NCBI Taxonomy" id="1176177"/>
    <lineage>
        <taxon>Bacteria</taxon>
        <taxon>Pseudomonadati</taxon>
        <taxon>Pseudomonadota</taxon>
        <taxon>Alphaproteobacteria</taxon>
        <taxon>Hyphomicrobiales</taxon>
        <taxon>Methylobacteriaceae</taxon>
        <taxon>Methylobacterium</taxon>
    </lineage>
</organism>
<evidence type="ECO:0000256" key="5">
    <source>
        <dbReference type="SAM" id="SignalP"/>
    </source>
</evidence>
<reference evidence="8" key="1">
    <citation type="journal article" date="2019" name="Int. J. Syst. Evol. Microbiol.">
        <title>The Global Catalogue of Microorganisms (GCM) 10K type strain sequencing project: providing services to taxonomists for standard genome sequencing and annotation.</title>
        <authorList>
            <consortium name="The Broad Institute Genomics Platform"/>
            <consortium name="The Broad Institute Genome Sequencing Center for Infectious Disease"/>
            <person name="Wu L."/>
            <person name="Ma J."/>
        </authorList>
    </citation>
    <scope>NUCLEOTIDE SEQUENCE [LARGE SCALE GENOMIC DNA]</scope>
    <source>
        <strain evidence="8">NBRC 107710</strain>
    </source>
</reference>
<dbReference type="EMBL" id="BSPG01000001">
    <property type="protein sequence ID" value="GLS42311.1"/>
    <property type="molecule type" value="Genomic_DNA"/>
</dbReference>
<dbReference type="PROSITE" id="PS01039">
    <property type="entry name" value="SBP_BACTERIAL_3"/>
    <property type="match status" value="1"/>
</dbReference>
<evidence type="ECO:0000256" key="1">
    <source>
        <dbReference type="ARBA" id="ARBA00004196"/>
    </source>
</evidence>
<dbReference type="InterPro" id="IPR001638">
    <property type="entry name" value="Solute-binding_3/MltF_N"/>
</dbReference>
<dbReference type="Gene3D" id="3.40.190.10">
    <property type="entry name" value="Periplasmic binding protein-like II"/>
    <property type="match status" value="2"/>
</dbReference>
<dbReference type="PANTHER" id="PTHR35936:SF17">
    <property type="entry name" value="ARGININE-BINDING EXTRACELLULAR PROTEIN ARTP"/>
    <property type="match status" value="1"/>
</dbReference>
<evidence type="ECO:0000256" key="4">
    <source>
        <dbReference type="RuleBase" id="RU003744"/>
    </source>
</evidence>
<name>A0ABQ6CXX4_9HYPH</name>
<dbReference type="SMART" id="SM00062">
    <property type="entry name" value="PBPb"/>
    <property type="match status" value="1"/>
</dbReference>
<dbReference type="InterPro" id="IPR018313">
    <property type="entry name" value="SBP_3_CS"/>
</dbReference>
<protein>
    <submittedName>
        <fullName evidence="7">Amino acid ABC transporter substrate-binding protein</fullName>
    </submittedName>
</protein>
<dbReference type="Proteomes" id="UP001156881">
    <property type="component" value="Unassembled WGS sequence"/>
</dbReference>
<comment type="subcellular location">
    <subcellularLocation>
        <location evidence="1">Cell envelope</location>
    </subcellularLocation>
</comment>
<dbReference type="SUPFAM" id="SSF53850">
    <property type="entry name" value="Periplasmic binding protein-like II"/>
    <property type="match status" value="1"/>
</dbReference>
<keyword evidence="3 5" id="KW-0732">Signal</keyword>
<evidence type="ECO:0000256" key="3">
    <source>
        <dbReference type="ARBA" id="ARBA00022729"/>
    </source>
</evidence>
<proteinExistence type="inferred from homology"/>
<feature type="chain" id="PRO_5046382630" evidence="5">
    <location>
        <begin position="27"/>
        <end position="295"/>
    </location>
</feature>
<dbReference type="PANTHER" id="PTHR35936">
    <property type="entry name" value="MEMBRANE-BOUND LYTIC MUREIN TRANSGLYCOSYLASE F"/>
    <property type="match status" value="1"/>
</dbReference>
<comment type="caution">
    <text evidence="7">The sequence shown here is derived from an EMBL/GenBank/DDBJ whole genome shotgun (WGS) entry which is preliminary data.</text>
</comment>
<feature type="signal peptide" evidence="5">
    <location>
        <begin position="1"/>
        <end position="26"/>
    </location>
</feature>
<sequence length="295" mass="31317">MSGSGSMTRTVTPMLKAVLVSLAAVAITGAPVVARPFDEVVKDGTMRVVLYEQNAPFSDLKDGKPWGIEVDLAEAIAKALKVKAEIRLVDAGENVDGDFRLNLWKGDLAGSPLADLMLHVPTDKLLAIRNEQIFMTRPYYDEKLAFAVRKSAVENFDTVGDIGSAAIDVEGNSASDAMLLTAQGGQFRSNLKHFKSFDEAAKAFLAGDAPILAGTRANIEAALFAAKASKDEIGIKQLALGGPVKLSWEIGGAVKSDSRDLGYAVGDALTAMAENGALKSIFEKYGVEYTAPKGY</sequence>
<evidence type="ECO:0000256" key="2">
    <source>
        <dbReference type="ARBA" id="ARBA00010333"/>
    </source>
</evidence>
<gene>
    <name evidence="7" type="ORF">GCM10007884_02960</name>
</gene>
<comment type="similarity">
    <text evidence="2 4">Belongs to the bacterial solute-binding protein 3 family.</text>
</comment>